<reference evidence="2" key="3">
    <citation type="submission" date="2021-03" db="EMBL/GenBank/DDBJ databases">
        <title>Genomic Encyclopedia of Type Strains, Phase IV (KMG-IV): sequencing the most valuable type-strain genomes for metagenomic binning, comparative biology and taxonomic classification.</title>
        <authorList>
            <person name="Goeker M."/>
        </authorList>
    </citation>
    <scope>NUCLEOTIDE SEQUENCE</scope>
    <source>
        <strain evidence="2">DSM 22443</strain>
    </source>
</reference>
<dbReference type="AlphaFoldDB" id="A0A830G0Q8"/>
<protein>
    <submittedName>
        <fullName evidence="1">Uncharacterized protein</fullName>
    </submittedName>
</protein>
<dbReference type="InterPro" id="IPR043940">
    <property type="entry name" value="DUF5781"/>
</dbReference>
<proteinExistence type="predicted"/>
<evidence type="ECO:0000313" key="3">
    <source>
        <dbReference type="Proteomes" id="UP000614609"/>
    </source>
</evidence>
<organism evidence="1 3">
    <name type="scientific">Halarchaeum rubridurum</name>
    <dbReference type="NCBI Taxonomy" id="489911"/>
    <lineage>
        <taxon>Archaea</taxon>
        <taxon>Methanobacteriati</taxon>
        <taxon>Methanobacteriota</taxon>
        <taxon>Stenosarchaea group</taxon>
        <taxon>Halobacteria</taxon>
        <taxon>Halobacteriales</taxon>
        <taxon>Halobacteriaceae</taxon>
    </lineage>
</organism>
<dbReference type="Proteomes" id="UP000614609">
    <property type="component" value="Unassembled WGS sequence"/>
</dbReference>
<evidence type="ECO:0000313" key="2">
    <source>
        <dbReference type="EMBL" id="MBP1955004.1"/>
    </source>
</evidence>
<sequence>MDVRVHGSVPAGPFLGARDLFEHQYDVEKPVHVRVREDPDERTWAGHYDDRHVLNISRRAATSVMARELALHEYAHMARYEGDHVSHTMGLSEVLFLALPGRRVERRVLQQCEQLANHAKDIYADDITLDVAPTDKLLTFLESQLAAAVAERPPADTEPAGGYRLTAAADPELTAVNAAFALALLERHDAVPADHRIYEFADLADADAPGVDVAWFKERFRTLADDPDESAHRHALVDLVRAYVDAHETTTGPAAD</sequence>
<dbReference type="RefSeq" id="WP_188872447.1">
    <property type="nucleotide sequence ID" value="NZ_BMOO01000004.1"/>
</dbReference>
<gene>
    <name evidence="1" type="ORF">GCM10009017_19880</name>
    <name evidence="2" type="ORF">J2752_001916</name>
</gene>
<accession>A0A830G0Q8</accession>
<reference evidence="1" key="1">
    <citation type="journal article" date="2014" name="Int. J. Syst. Evol. Microbiol.">
        <title>Complete genome sequence of Corynebacterium casei LMG S-19264T (=DSM 44701T), isolated from a smear-ripened cheese.</title>
        <authorList>
            <consortium name="US DOE Joint Genome Institute (JGI-PGF)"/>
            <person name="Walter F."/>
            <person name="Albersmeier A."/>
            <person name="Kalinowski J."/>
            <person name="Ruckert C."/>
        </authorList>
    </citation>
    <scope>NUCLEOTIDE SEQUENCE</scope>
    <source>
        <strain evidence="1">JCM 16108</strain>
    </source>
</reference>
<dbReference type="EMBL" id="JAGGKO010000003">
    <property type="protein sequence ID" value="MBP1955004.1"/>
    <property type="molecule type" value="Genomic_DNA"/>
</dbReference>
<name>A0A830G0Q8_9EURY</name>
<evidence type="ECO:0000313" key="1">
    <source>
        <dbReference type="EMBL" id="GGM69805.1"/>
    </source>
</evidence>
<keyword evidence="3" id="KW-1185">Reference proteome</keyword>
<dbReference type="OrthoDB" id="201232at2157"/>
<dbReference type="EMBL" id="BMOO01000004">
    <property type="protein sequence ID" value="GGM69805.1"/>
    <property type="molecule type" value="Genomic_DNA"/>
</dbReference>
<dbReference type="Proteomes" id="UP000765891">
    <property type="component" value="Unassembled WGS sequence"/>
</dbReference>
<comment type="caution">
    <text evidence="1">The sequence shown here is derived from an EMBL/GenBank/DDBJ whole genome shotgun (WGS) entry which is preliminary data.</text>
</comment>
<reference evidence="1" key="2">
    <citation type="submission" date="2020-09" db="EMBL/GenBank/DDBJ databases">
        <authorList>
            <person name="Sun Q."/>
            <person name="Ohkuma M."/>
        </authorList>
    </citation>
    <scope>NUCLEOTIDE SEQUENCE</scope>
    <source>
        <strain evidence="1">JCM 16108</strain>
    </source>
</reference>
<dbReference type="Pfam" id="PF19093">
    <property type="entry name" value="DUF5781"/>
    <property type="match status" value="1"/>
</dbReference>